<evidence type="ECO:0000259" key="11">
    <source>
        <dbReference type="PROSITE" id="PS51194"/>
    </source>
</evidence>
<evidence type="ECO:0000256" key="6">
    <source>
        <dbReference type="ARBA" id="ARBA00022840"/>
    </source>
</evidence>
<keyword evidence="4" id="KW-0378">Hydrolase</keyword>
<feature type="region of interest" description="Disordered" evidence="9">
    <location>
        <begin position="48"/>
        <end position="92"/>
    </location>
</feature>
<dbReference type="PROSITE" id="PS51194">
    <property type="entry name" value="HELICASE_CTER"/>
    <property type="match status" value="1"/>
</dbReference>
<feature type="domain" description="Helicase ATP-binding" evidence="10">
    <location>
        <begin position="175"/>
        <end position="342"/>
    </location>
</feature>
<feature type="compositionally biased region" description="Basic and acidic residues" evidence="9">
    <location>
        <begin position="48"/>
        <end position="57"/>
    </location>
</feature>
<dbReference type="GO" id="GO:0005634">
    <property type="term" value="C:nucleus"/>
    <property type="evidence" value="ECO:0007669"/>
    <property type="project" value="UniProtKB-SubCell"/>
</dbReference>
<dbReference type="Gene3D" id="3.40.50.300">
    <property type="entry name" value="P-loop containing nucleotide triphosphate hydrolases"/>
    <property type="match status" value="1"/>
</dbReference>
<evidence type="ECO:0000256" key="5">
    <source>
        <dbReference type="ARBA" id="ARBA00022806"/>
    </source>
</evidence>
<dbReference type="CDD" id="cd18793">
    <property type="entry name" value="SF2_C_SNF"/>
    <property type="match status" value="1"/>
</dbReference>
<evidence type="ECO:0000259" key="10">
    <source>
        <dbReference type="PROSITE" id="PS51192"/>
    </source>
</evidence>
<feature type="compositionally biased region" description="Polar residues" evidence="9">
    <location>
        <begin position="67"/>
        <end position="91"/>
    </location>
</feature>
<evidence type="ECO:0000313" key="13">
    <source>
        <dbReference type="Proteomes" id="UP000245383"/>
    </source>
</evidence>
<evidence type="ECO:0000256" key="3">
    <source>
        <dbReference type="ARBA" id="ARBA00022741"/>
    </source>
</evidence>
<evidence type="ECO:0000256" key="2">
    <source>
        <dbReference type="ARBA" id="ARBA00007025"/>
    </source>
</evidence>
<keyword evidence="13" id="KW-1185">Reference proteome</keyword>
<accession>A0A2T9YGD4</accession>
<keyword evidence="6" id="KW-0067">ATP-binding</keyword>
<organism evidence="12 13">
    <name type="scientific">Smittium simulii</name>
    <dbReference type="NCBI Taxonomy" id="133385"/>
    <lineage>
        <taxon>Eukaryota</taxon>
        <taxon>Fungi</taxon>
        <taxon>Fungi incertae sedis</taxon>
        <taxon>Zoopagomycota</taxon>
        <taxon>Kickxellomycotina</taxon>
        <taxon>Harpellomycetes</taxon>
        <taxon>Harpellales</taxon>
        <taxon>Legeriomycetaceae</taxon>
        <taxon>Smittium</taxon>
    </lineage>
</organism>
<dbReference type="InterPro" id="IPR049730">
    <property type="entry name" value="SNF2/RAD54-like_C"/>
</dbReference>
<feature type="compositionally biased region" description="Polar residues" evidence="9">
    <location>
        <begin position="10"/>
        <end position="30"/>
    </location>
</feature>
<evidence type="ECO:0000256" key="7">
    <source>
        <dbReference type="ARBA" id="ARBA00023054"/>
    </source>
</evidence>
<dbReference type="PROSITE" id="PS51192">
    <property type="entry name" value="HELICASE_ATP_BIND_1"/>
    <property type="match status" value="1"/>
</dbReference>
<dbReference type="Proteomes" id="UP000245383">
    <property type="component" value="Unassembled WGS sequence"/>
</dbReference>
<evidence type="ECO:0000256" key="4">
    <source>
        <dbReference type="ARBA" id="ARBA00022801"/>
    </source>
</evidence>
<keyword evidence="7" id="KW-0175">Coiled coil</keyword>
<dbReference type="SUPFAM" id="SSF52540">
    <property type="entry name" value="P-loop containing nucleoside triphosphate hydrolases"/>
    <property type="match status" value="2"/>
</dbReference>
<dbReference type="GO" id="GO:0016787">
    <property type="term" value="F:hydrolase activity"/>
    <property type="evidence" value="ECO:0007669"/>
    <property type="project" value="UniProtKB-KW"/>
</dbReference>
<dbReference type="OrthoDB" id="5857104at2759"/>
<comment type="subcellular location">
    <subcellularLocation>
        <location evidence="1">Nucleus</location>
    </subcellularLocation>
</comment>
<dbReference type="PANTHER" id="PTHR10799">
    <property type="entry name" value="SNF2/RAD54 HELICASE FAMILY"/>
    <property type="match status" value="1"/>
</dbReference>
<keyword evidence="3" id="KW-0547">Nucleotide-binding</keyword>
<dbReference type="InterPro" id="IPR027417">
    <property type="entry name" value="P-loop_NTPase"/>
</dbReference>
<keyword evidence="5" id="KW-0347">Helicase</keyword>
<dbReference type="SMART" id="SM00490">
    <property type="entry name" value="HELICc"/>
    <property type="match status" value="1"/>
</dbReference>
<evidence type="ECO:0000256" key="1">
    <source>
        <dbReference type="ARBA" id="ARBA00004123"/>
    </source>
</evidence>
<dbReference type="GO" id="GO:0004386">
    <property type="term" value="F:helicase activity"/>
    <property type="evidence" value="ECO:0007669"/>
    <property type="project" value="UniProtKB-KW"/>
</dbReference>
<sequence>MPSPSIECPENNQTFSQNTPQKPSQTLTQGSSVYASFLAQKIENQRVERIKKAERKEKKARKRQKLTESSSPKPKPMQTRNRGNKISSYFPSTKKLAVSKTNLSDTDKGYQNLPDTKVSILEKQETPINSEHQNNDIDEEHDKNAISEQSSLPMQPKGIVGTMRKYQLEGMDWLISLYENGLNGILADEMGLGKTLQTISFLTFLREQNVYGPFLIVCPLSTLGNWVSEFKKFSPLSPVLLYHGTPEERTLLRKRNLNQQLGAKFPVVVTTYEIVMRDSKYLKHFAWKYIVVDEGHRLKNLNCLLIKELKSYQSANRLLLTGTPLQNKLSELWSLLNFLLPDIFDDLGAFQEWFDFDDISQESGQTRIISQENTDKTVSKLHHILQPFLLRRLKSEVEYDLPPKREYLISCPMTMLQLEYYKATLNNEIRDFLQDKLTKTINSEIDSVEDSDFSDSPLFESIFKKNRKAKQSAIGSIAKNIQLDQDSASDLEFDFAAEYSLETAKQGAPTEKIRTKGAIVKQKITNMHLKHKLMQLRKISNHPYIFDFPVVDPNDPESEYIIDESLIRSSGKMIVLDILLSKLVKQGHRVLLFSQMTKMMDILEHYFTLRKHKFCRIDGSVPHDERRRQINNFNNYSDISFFLLSTRAGGLGINLTSADTVVIVDSDWNPQMDLQAMDRVHRIGQTKPVIVYRLATVGSIDEYIQNRANSKRKLEKIVIHQKQFKGIAKLVNTEDSLKNNSPEKNFEKQKLGLNTNDNDGFRGNLYGANIGLDELTEILLSDKTEGVRQSMSEVAEKIAILPLDQPIPSDLVISNENMDLITDRSAEAYQNSKSTNN</sequence>
<dbReference type="Pfam" id="PF00176">
    <property type="entry name" value="SNF2-rel_dom"/>
    <property type="match status" value="1"/>
</dbReference>
<feature type="domain" description="Helicase C-terminal" evidence="11">
    <location>
        <begin position="575"/>
        <end position="738"/>
    </location>
</feature>
<dbReference type="STRING" id="133385.A0A2T9YGD4"/>
<dbReference type="Gene3D" id="3.40.50.10810">
    <property type="entry name" value="Tandem AAA-ATPase domain"/>
    <property type="match status" value="1"/>
</dbReference>
<feature type="region of interest" description="Disordered" evidence="9">
    <location>
        <begin position="125"/>
        <end position="154"/>
    </location>
</feature>
<keyword evidence="8" id="KW-0539">Nucleus</keyword>
<reference evidence="12 13" key="1">
    <citation type="journal article" date="2018" name="MBio">
        <title>Comparative Genomics Reveals the Core Gene Toolbox for the Fungus-Insect Symbiosis.</title>
        <authorList>
            <person name="Wang Y."/>
            <person name="Stata M."/>
            <person name="Wang W."/>
            <person name="Stajich J.E."/>
            <person name="White M.M."/>
            <person name="Moncalvo J.M."/>
        </authorList>
    </citation>
    <scope>NUCLEOTIDE SEQUENCE [LARGE SCALE GENOMIC DNA]</scope>
    <source>
        <strain evidence="12 13">SWE-8-4</strain>
    </source>
</reference>
<evidence type="ECO:0000256" key="8">
    <source>
        <dbReference type="ARBA" id="ARBA00023242"/>
    </source>
</evidence>
<dbReference type="InterPro" id="IPR001650">
    <property type="entry name" value="Helicase_C-like"/>
</dbReference>
<feature type="region of interest" description="Disordered" evidence="9">
    <location>
        <begin position="1"/>
        <end position="30"/>
    </location>
</feature>
<dbReference type="EMBL" id="MBFR01000201">
    <property type="protein sequence ID" value="PVU91401.1"/>
    <property type="molecule type" value="Genomic_DNA"/>
</dbReference>
<dbReference type="SMART" id="SM00487">
    <property type="entry name" value="DEXDc"/>
    <property type="match status" value="1"/>
</dbReference>
<proteinExistence type="inferred from homology"/>
<name>A0A2T9YGD4_9FUNG</name>
<dbReference type="InterPro" id="IPR000330">
    <property type="entry name" value="SNF2_N"/>
</dbReference>
<dbReference type="Pfam" id="PF00271">
    <property type="entry name" value="Helicase_C"/>
    <property type="match status" value="1"/>
</dbReference>
<protein>
    <submittedName>
        <fullName evidence="12">Uncharacterized protein</fullName>
    </submittedName>
</protein>
<comment type="similarity">
    <text evidence="2">Belongs to the SNF2/RAD54 helicase family.</text>
</comment>
<dbReference type="FunFam" id="3.40.50.10810:FF:000015">
    <property type="entry name" value="lymphoid-specific helicase isoform X1"/>
    <property type="match status" value="1"/>
</dbReference>
<comment type="caution">
    <text evidence="12">The sequence shown here is derived from an EMBL/GenBank/DDBJ whole genome shotgun (WGS) entry which is preliminary data.</text>
</comment>
<dbReference type="AlphaFoldDB" id="A0A2T9YGD4"/>
<dbReference type="InterPro" id="IPR014001">
    <property type="entry name" value="Helicase_ATP-bd"/>
</dbReference>
<evidence type="ECO:0000256" key="9">
    <source>
        <dbReference type="SAM" id="MobiDB-lite"/>
    </source>
</evidence>
<dbReference type="GO" id="GO:0005524">
    <property type="term" value="F:ATP binding"/>
    <property type="evidence" value="ECO:0007669"/>
    <property type="project" value="UniProtKB-KW"/>
</dbReference>
<dbReference type="InterPro" id="IPR038718">
    <property type="entry name" value="SNF2-like_sf"/>
</dbReference>
<gene>
    <name evidence="12" type="ORF">BB561_004401</name>
</gene>
<evidence type="ECO:0000313" key="12">
    <source>
        <dbReference type="EMBL" id="PVU91401.1"/>
    </source>
</evidence>